<evidence type="ECO:0000259" key="10">
    <source>
        <dbReference type="Pfam" id="PF21088"/>
    </source>
</evidence>
<dbReference type="PANTHER" id="PTHR30460">
    <property type="entry name" value="MODERATE CONDUCTANCE MECHANOSENSITIVE CHANNEL YBIO"/>
    <property type="match status" value="1"/>
</dbReference>
<evidence type="ECO:0000313" key="11">
    <source>
        <dbReference type="EMBL" id="KXS30875.1"/>
    </source>
</evidence>
<dbReference type="Proteomes" id="UP000070578">
    <property type="component" value="Unassembled WGS sequence"/>
</dbReference>
<feature type="domain" description="Mechanosensitive ion channel MscS" evidence="8">
    <location>
        <begin position="121"/>
        <end position="185"/>
    </location>
</feature>
<dbReference type="InterPro" id="IPR049142">
    <property type="entry name" value="MS_channel_1st"/>
</dbReference>
<dbReference type="InterPro" id="IPR006685">
    <property type="entry name" value="MscS_channel_2nd"/>
</dbReference>
<dbReference type="Gene3D" id="3.30.70.100">
    <property type="match status" value="1"/>
</dbReference>
<evidence type="ECO:0000256" key="2">
    <source>
        <dbReference type="ARBA" id="ARBA00008017"/>
    </source>
</evidence>
<comment type="caution">
    <text evidence="11">The sequence shown here is derived from an EMBL/GenBank/DDBJ whole genome shotgun (WGS) entry which is preliminary data.</text>
</comment>
<dbReference type="InterPro" id="IPR011014">
    <property type="entry name" value="MscS_channel_TM-2"/>
</dbReference>
<dbReference type="PANTHER" id="PTHR30460:SF0">
    <property type="entry name" value="MODERATE CONDUCTANCE MECHANOSENSITIVE CHANNEL YBIO"/>
    <property type="match status" value="1"/>
</dbReference>
<proteinExistence type="inferred from homology"/>
<feature type="transmembrane region" description="Helical" evidence="7">
    <location>
        <begin position="29"/>
        <end position="50"/>
    </location>
</feature>
<evidence type="ECO:0000259" key="9">
    <source>
        <dbReference type="Pfam" id="PF21082"/>
    </source>
</evidence>
<gene>
    <name evidence="11" type="ORF">AWT59_3001</name>
</gene>
<name>A0A139BQ81_9PROT</name>
<dbReference type="Pfam" id="PF21082">
    <property type="entry name" value="MS_channel_3rd"/>
    <property type="match status" value="1"/>
</dbReference>
<dbReference type="EMBL" id="LSLI01000127">
    <property type="protein sequence ID" value="KXS30875.1"/>
    <property type="molecule type" value="Genomic_DNA"/>
</dbReference>
<feature type="transmembrane region" description="Helical" evidence="7">
    <location>
        <begin position="76"/>
        <end position="95"/>
    </location>
</feature>
<dbReference type="SUPFAM" id="SSF82689">
    <property type="entry name" value="Mechanosensitive channel protein MscS (YggB), C-terminal domain"/>
    <property type="match status" value="1"/>
</dbReference>
<evidence type="ECO:0000313" key="12">
    <source>
        <dbReference type="Proteomes" id="UP000070578"/>
    </source>
</evidence>
<evidence type="ECO:0000256" key="1">
    <source>
        <dbReference type="ARBA" id="ARBA00004651"/>
    </source>
</evidence>
<keyword evidence="6 7" id="KW-0472">Membrane</keyword>
<dbReference type="InterPro" id="IPR010920">
    <property type="entry name" value="LSM_dom_sf"/>
</dbReference>
<reference evidence="11 12" key="2">
    <citation type="submission" date="2016-03" db="EMBL/GenBank/DDBJ databases">
        <title>New uncultured bacterium of the family Gallionellaceae from acid mine drainage: description and reconstruction of genome based on metagenomic analysis of microbial community.</title>
        <authorList>
            <person name="Kadnikov V."/>
            <person name="Ivasenko D."/>
            <person name="Beletsky A."/>
            <person name="Mardanov A."/>
            <person name="Danilova E."/>
            <person name="Pimenov N."/>
            <person name="Karnachuk O."/>
            <person name="Ravin N."/>
        </authorList>
    </citation>
    <scope>NUCLEOTIDE SEQUENCE [LARGE SCALE GENOMIC DNA]</scope>
    <source>
        <strain evidence="11">ShG14-8</strain>
    </source>
</reference>
<protein>
    <submittedName>
        <fullName evidence="11">Mechanosensitive ion channel MscS</fullName>
    </submittedName>
</protein>
<dbReference type="InterPro" id="IPR023408">
    <property type="entry name" value="MscS_beta-dom_sf"/>
</dbReference>
<dbReference type="AlphaFoldDB" id="A0A139BQ81"/>
<dbReference type="PATRIC" id="fig|1796491.3.peg.3289"/>
<evidence type="ECO:0000256" key="3">
    <source>
        <dbReference type="ARBA" id="ARBA00022475"/>
    </source>
</evidence>
<dbReference type="Gene3D" id="1.10.287.1260">
    <property type="match status" value="1"/>
</dbReference>
<dbReference type="InterPro" id="IPR011066">
    <property type="entry name" value="MscS_channel_C_sf"/>
</dbReference>
<dbReference type="InterPro" id="IPR045276">
    <property type="entry name" value="YbiO_bact"/>
</dbReference>
<evidence type="ECO:0000256" key="4">
    <source>
        <dbReference type="ARBA" id="ARBA00022692"/>
    </source>
</evidence>
<feature type="transmembrane region" description="Helical" evidence="7">
    <location>
        <begin position="101"/>
        <end position="123"/>
    </location>
</feature>
<comment type="similarity">
    <text evidence="2">Belongs to the MscS (TC 1.A.23) family.</text>
</comment>
<organism evidence="11 12">
    <name type="scientific">Candidatus Gallionella acididurans</name>
    <dbReference type="NCBI Taxonomy" id="1796491"/>
    <lineage>
        <taxon>Bacteria</taxon>
        <taxon>Pseudomonadati</taxon>
        <taxon>Pseudomonadota</taxon>
        <taxon>Betaproteobacteria</taxon>
        <taxon>Nitrosomonadales</taxon>
        <taxon>Gallionellaceae</taxon>
        <taxon>Gallionella</taxon>
    </lineage>
</organism>
<dbReference type="SUPFAM" id="SSF82861">
    <property type="entry name" value="Mechanosensitive channel protein MscS (YggB), transmembrane region"/>
    <property type="match status" value="1"/>
</dbReference>
<keyword evidence="4 7" id="KW-0812">Transmembrane</keyword>
<dbReference type="InterPro" id="IPR049278">
    <property type="entry name" value="MS_channel_C"/>
</dbReference>
<dbReference type="SUPFAM" id="SSF50182">
    <property type="entry name" value="Sm-like ribonucleoproteins"/>
    <property type="match status" value="1"/>
</dbReference>
<evidence type="ECO:0000256" key="7">
    <source>
        <dbReference type="SAM" id="Phobius"/>
    </source>
</evidence>
<accession>A0A139BQ81</accession>
<keyword evidence="5 7" id="KW-1133">Transmembrane helix</keyword>
<evidence type="ECO:0000256" key="5">
    <source>
        <dbReference type="ARBA" id="ARBA00022989"/>
    </source>
</evidence>
<dbReference type="Pfam" id="PF21088">
    <property type="entry name" value="MS_channel_1st"/>
    <property type="match status" value="1"/>
</dbReference>
<dbReference type="GO" id="GO:0008381">
    <property type="term" value="F:mechanosensitive monoatomic ion channel activity"/>
    <property type="evidence" value="ECO:0007669"/>
    <property type="project" value="InterPro"/>
</dbReference>
<feature type="domain" description="Mechanosensitive ion channel transmembrane helices 2/3" evidence="10">
    <location>
        <begin position="80"/>
        <end position="120"/>
    </location>
</feature>
<feature type="domain" description="Mechanosensitive ion channel MscS C-terminal" evidence="9">
    <location>
        <begin position="192"/>
        <end position="279"/>
    </location>
</feature>
<evidence type="ECO:0000259" key="8">
    <source>
        <dbReference type="Pfam" id="PF00924"/>
    </source>
</evidence>
<sequence length="308" mass="34613">MNTLQRTRPKGHTMDIHSYSEYLHISKELLHVIVILILAWILAGMSRMLIRVFRNYMNTRAGTAEDGRRIETLARVFRYISTVVISLVAGMLALSELGISIAPILGAAGVVGLAVGFGAQNLVKDYFNGFFLLLENQIRQGDVVEVCSKSGAVEDITLRYICLRDYEGSVHYIPNGLITTVTNKSRGHAFAVIDVSIAYRENVDEVFEVMRKVATEMREDKDYSAIILADIEIAGVQEWGDSAVTLRCRFKTVPLEQWNIRRVFLGKLKRVFDELGIEIPYPHLTIYAGQDKQGHAPAFRFIASQDSK</sequence>
<evidence type="ECO:0000256" key="6">
    <source>
        <dbReference type="ARBA" id="ARBA00023136"/>
    </source>
</evidence>
<comment type="subcellular location">
    <subcellularLocation>
        <location evidence="1">Cell membrane</location>
        <topology evidence="1">Multi-pass membrane protein</topology>
    </subcellularLocation>
</comment>
<reference evidence="11 12" key="1">
    <citation type="submission" date="2016-02" db="EMBL/GenBank/DDBJ databases">
        <authorList>
            <person name="Wen L."/>
            <person name="He K."/>
            <person name="Yang H."/>
        </authorList>
    </citation>
    <scope>NUCLEOTIDE SEQUENCE [LARGE SCALE GENOMIC DNA]</scope>
    <source>
        <strain evidence="11">ShG14-8</strain>
    </source>
</reference>
<dbReference type="Gene3D" id="2.30.30.60">
    <property type="match status" value="1"/>
</dbReference>
<dbReference type="Pfam" id="PF00924">
    <property type="entry name" value="MS_channel_2nd"/>
    <property type="match status" value="1"/>
</dbReference>
<dbReference type="GO" id="GO:0005886">
    <property type="term" value="C:plasma membrane"/>
    <property type="evidence" value="ECO:0007669"/>
    <property type="project" value="UniProtKB-SubCell"/>
</dbReference>
<keyword evidence="3" id="KW-1003">Cell membrane</keyword>